<dbReference type="Proteomes" id="UP001055439">
    <property type="component" value="Chromosome 7"/>
</dbReference>
<evidence type="ECO:0000256" key="6">
    <source>
        <dbReference type="ARBA" id="ARBA00022801"/>
    </source>
</evidence>
<evidence type="ECO:0000256" key="5">
    <source>
        <dbReference type="ARBA" id="ARBA00022640"/>
    </source>
</evidence>
<dbReference type="Gene3D" id="3.40.50.1820">
    <property type="entry name" value="alpha/beta hydrolase"/>
    <property type="match status" value="1"/>
</dbReference>
<evidence type="ECO:0000256" key="10">
    <source>
        <dbReference type="SAM" id="MobiDB-lite"/>
    </source>
</evidence>
<name>A0A9E7GLA6_9LILI</name>
<dbReference type="AlphaFoldDB" id="A0A9E7GLA6"/>
<keyword evidence="5" id="KW-0934">Plastid</keyword>
<keyword evidence="4" id="KW-0150">Chloroplast</keyword>
<comment type="function">
    <text evidence="1">Acylhydrolase that catalyzes the hydrolysis of phospholipids at the sn-1 position.</text>
</comment>
<reference evidence="12" key="1">
    <citation type="submission" date="2022-05" db="EMBL/GenBank/DDBJ databases">
        <title>The Musa troglodytarum L. genome provides insights into the mechanism of non-climacteric behaviour and enrichment of carotenoids.</title>
        <authorList>
            <person name="Wang J."/>
        </authorList>
    </citation>
    <scope>NUCLEOTIDE SEQUENCE</scope>
    <source>
        <tissue evidence="12">Leaf</tissue>
    </source>
</reference>
<accession>A0A9E7GLA6</accession>
<evidence type="ECO:0000256" key="9">
    <source>
        <dbReference type="ARBA" id="ARBA00023098"/>
    </source>
</evidence>
<evidence type="ECO:0000256" key="4">
    <source>
        <dbReference type="ARBA" id="ARBA00022528"/>
    </source>
</evidence>
<evidence type="ECO:0000259" key="11">
    <source>
        <dbReference type="Pfam" id="PF01764"/>
    </source>
</evidence>
<dbReference type="PANTHER" id="PTHR31403">
    <property type="entry name" value="PHOSPHOLIPASE A1-IBETA2, CHLOROPLASTIC"/>
    <property type="match status" value="1"/>
</dbReference>
<evidence type="ECO:0000256" key="3">
    <source>
        <dbReference type="ARBA" id="ARBA00010701"/>
    </source>
</evidence>
<dbReference type="InterPro" id="IPR029058">
    <property type="entry name" value="AB_hydrolase_fold"/>
</dbReference>
<keyword evidence="13" id="KW-1185">Reference proteome</keyword>
<evidence type="ECO:0000256" key="7">
    <source>
        <dbReference type="ARBA" id="ARBA00022946"/>
    </source>
</evidence>
<dbReference type="InterPro" id="IPR002921">
    <property type="entry name" value="Fungal_lipase-type"/>
</dbReference>
<dbReference type="GO" id="GO:0016042">
    <property type="term" value="P:lipid catabolic process"/>
    <property type="evidence" value="ECO:0007669"/>
    <property type="project" value="UniProtKB-KW"/>
</dbReference>
<gene>
    <name evidence="12" type="ORF">MUK42_10571</name>
</gene>
<organism evidence="12 13">
    <name type="scientific">Musa troglodytarum</name>
    <name type="common">fe'i banana</name>
    <dbReference type="NCBI Taxonomy" id="320322"/>
    <lineage>
        <taxon>Eukaryota</taxon>
        <taxon>Viridiplantae</taxon>
        <taxon>Streptophyta</taxon>
        <taxon>Embryophyta</taxon>
        <taxon>Tracheophyta</taxon>
        <taxon>Spermatophyta</taxon>
        <taxon>Magnoliopsida</taxon>
        <taxon>Liliopsida</taxon>
        <taxon>Zingiberales</taxon>
        <taxon>Musaceae</taxon>
        <taxon>Musa</taxon>
    </lineage>
</organism>
<dbReference type="GO" id="GO:0008970">
    <property type="term" value="F:phospholipase A1 activity"/>
    <property type="evidence" value="ECO:0007669"/>
    <property type="project" value="UniProtKB-ARBA"/>
</dbReference>
<dbReference type="CDD" id="cd00519">
    <property type="entry name" value="Lipase_3"/>
    <property type="match status" value="1"/>
</dbReference>
<dbReference type="OrthoDB" id="426718at2759"/>
<comment type="subcellular location">
    <subcellularLocation>
        <location evidence="2">Plastid</location>
        <location evidence="2">Chloroplast</location>
    </subcellularLocation>
</comment>
<dbReference type="SUPFAM" id="SSF53474">
    <property type="entry name" value="alpha/beta-Hydrolases"/>
    <property type="match status" value="1"/>
</dbReference>
<dbReference type="Pfam" id="PF01764">
    <property type="entry name" value="Lipase_3"/>
    <property type="match status" value="1"/>
</dbReference>
<feature type="region of interest" description="Disordered" evidence="10">
    <location>
        <begin position="112"/>
        <end position="193"/>
    </location>
</feature>
<dbReference type="GO" id="GO:0009507">
    <property type="term" value="C:chloroplast"/>
    <property type="evidence" value="ECO:0007669"/>
    <property type="project" value="UniProtKB-SubCell"/>
</dbReference>
<evidence type="ECO:0000256" key="2">
    <source>
        <dbReference type="ARBA" id="ARBA00004229"/>
    </source>
</evidence>
<keyword evidence="6" id="KW-0378">Hydrolase</keyword>
<proteinExistence type="inferred from homology"/>
<feature type="compositionally biased region" description="Polar residues" evidence="10">
    <location>
        <begin position="142"/>
        <end position="155"/>
    </location>
</feature>
<evidence type="ECO:0000256" key="8">
    <source>
        <dbReference type="ARBA" id="ARBA00022963"/>
    </source>
</evidence>
<feature type="domain" description="Fungal lipase-type" evidence="11">
    <location>
        <begin position="312"/>
        <end position="460"/>
    </location>
</feature>
<keyword evidence="7" id="KW-0809">Transit peptide</keyword>
<feature type="compositionally biased region" description="Low complexity" evidence="10">
    <location>
        <begin position="123"/>
        <end position="133"/>
    </location>
</feature>
<dbReference type="PANTHER" id="PTHR31403:SF11">
    <property type="entry name" value="OS12G0614500 PROTEIN"/>
    <property type="match status" value="1"/>
</dbReference>
<protein>
    <submittedName>
        <fullName evidence="12">Phospholipase A1-Igamma1, chloroplastic-like</fullName>
    </submittedName>
</protein>
<evidence type="ECO:0000313" key="12">
    <source>
        <dbReference type="EMBL" id="URE17609.1"/>
    </source>
</evidence>
<comment type="similarity">
    <text evidence="3">Belongs to the AB hydrolase superfamily. Lipase family.</text>
</comment>
<evidence type="ECO:0000256" key="1">
    <source>
        <dbReference type="ARBA" id="ARBA00003523"/>
    </source>
</evidence>
<evidence type="ECO:0000313" key="13">
    <source>
        <dbReference type="Proteomes" id="UP001055439"/>
    </source>
</evidence>
<sequence length="593" mass="64935">MESDVWCPVSRKARVAGCWCVNSFPGLLPKGPPRLILLQKSVKQSSIIELPPLRNGFAELKSIDLNSTLIQSPTVDVFKSSTDLYLSRCKGDSFSNHKPRVSPLSASEAASSWTCLSPPPPSTATRSPSPSTPSKRRRPQNAGYTSRRLSLTFSASAARRSPTPGSLTSQTPPSTTLRPSPRKKTSPPSSRISTGRADWCRLLDPLHPWLRREIIKYGELAQATYDGFDFNPFSEICGSCLYGPHRLLDKLGLSRSGYEVSGYVYAMSHVDLPAWLERSIHADAWSAESNWLGFVAVSDDEESRRIGCRDVVVAWRGTIAPTEWFESVEGKLEPLGDGHGAVKVEHGFLGVYASKSERTRCNKTSASEQVMAEIKRLVKRYRRQGEEVSLTITGHSLGGALALLNAYEAASAMPDLPVSVISSGAPRVGNAAFGDRLKEMNVKVLRVVVKQDVVPKMPGILFNEGLKRLESVTGKLGWVYSHVGLELGLDVRSSPFLKRGIDVAGFHNLEAYLHLVDGFRSSDDGLRSSFKRDVALVNEAGGMLRDDLKIPPCWYPAANKGMVCNAHGRWMKPAREPEDIPSPPAQTPDPCQA</sequence>
<feature type="compositionally biased region" description="Low complexity" evidence="10">
    <location>
        <begin position="161"/>
        <end position="179"/>
    </location>
</feature>
<keyword evidence="9" id="KW-0443">Lipid metabolism</keyword>
<keyword evidence="8" id="KW-0442">Lipid degradation</keyword>
<feature type="region of interest" description="Disordered" evidence="10">
    <location>
        <begin position="573"/>
        <end position="593"/>
    </location>
</feature>
<dbReference type="EMBL" id="CP097509">
    <property type="protein sequence ID" value="URE17609.1"/>
    <property type="molecule type" value="Genomic_DNA"/>
</dbReference>
<dbReference type="FunFam" id="3.40.50.1820:FF:000065">
    <property type="entry name" value="Phospholipase A1-II 3"/>
    <property type="match status" value="1"/>
</dbReference>